<evidence type="ECO:0000259" key="1">
    <source>
        <dbReference type="PROSITE" id="PS51736"/>
    </source>
</evidence>
<evidence type="ECO:0000313" key="3">
    <source>
        <dbReference type="EMBL" id="ABF45663.1"/>
    </source>
</evidence>
<reference evidence="3" key="1">
    <citation type="submission" date="2006-04" db="EMBL/GenBank/DDBJ databases">
        <title>Complete sequence of chromosome of Deinococcus geothermalis DSM 11300.</title>
        <authorList>
            <consortium name="US DOE Joint Genome Institute"/>
            <person name="Copeland A."/>
            <person name="Lucas S."/>
            <person name="Lapidus A."/>
            <person name="Barry K."/>
            <person name="Detter J.C."/>
            <person name="Glavina del Rio T."/>
            <person name="Hammon N."/>
            <person name="Israni S."/>
            <person name="Dalin E."/>
            <person name="Tice H."/>
            <person name="Pitluck S."/>
            <person name="Brettin T."/>
            <person name="Bruce D."/>
            <person name="Han C."/>
            <person name="Tapia R."/>
            <person name="Saunders E."/>
            <person name="Gilna P."/>
            <person name="Schmutz J."/>
            <person name="Larimer F."/>
            <person name="Land M."/>
            <person name="Hauser L."/>
            <person name="Kyrpides N."/>
            <person name="Kim E."/>
            <person name="Daly M.J."/>
            <person name="Fredrickson J.K."/>
            <person name="Makarova K.S."/>
            <person name="Gaidamakova E.K."/>
            <person name="Zhai M."/>
            <person name="Richardson P."/>
        </authorList>
    </citation>
    <scope>NUCLEOTIDE SEQUENCE</scope>
    <source>
        <strain evidence="3">DSM 11300</strain>
    </source>
</reference>
<dbReference type="PROSITE" id="PS51736">
    <property type="entry name" value="RECOMBINASES_3"/>
    <property type="match status" value="1"/>
</dbReference>
<accession>Q1IYM1</accession>
<gene>
    <name evidence="3" type="ordered locus">Dgeo_1368</name>
</gene>
<protein>
    <submittedName>
        <fullName evidence="3">Recombinase</fullName>
    </submittedName>
</protein>
<dbReference type="SMART" id="SM00857">
    <property type="entry name" value="Resolvase"/>
    <property type="match status" value="1"/>
</dbReference>
<dbReference type="Pfam" id="PF00239">
    <property type="entry name" value="Resolvase"/>
    <property type="match status" value="1"/>
</dbReference>
<dbReference type="Gene3D" id="3.40.50.1390">
    <property type="entry name" value="Resolvase, N-terminal catalytic domain"/>
    <property type="match status" value="1"/>
</dbReference>
<feature type="domain" description="Recombinase" evidence="2">
    <location>
        <begin position="139"/>
        <end position="251"/>
    </location>
</feature>
<evidence type="ECO:0000313" key="4">
    <source>
        <dbReference type="Proteomes" id="UP000002431"/>
    </source>
</evidence>
<dbReference type="CDD" id="cd00338">
    <property type="entry name" value="Ser_Recombinase"/>
    <property type="match status" value="1"/>
</dbReference>
<keyword evidence="4" id="KW-1185">Reference proteome</keyword>
<organism evidence="3 4">
    <name type="scientific">Deinococcus geothermalis (strain DSM 11300 / CIP 105573 / AG-3a)</name>
    <dbReference type="NCBI Taxonomy" id="319795"/>
    <lineage>
        <taxon>Bacteria</taxon>
        <taxon>Thermotogati</taxon>
        <taxon>Deinococcota</taxon>
        <taxon>Deinococci</taxon>
        <taxon>Deinococcales</taxon>
        <taxon>Deinococcaceae</taxon>
        <taxon>Deinococcus</taxon>
    </lineage>
</organism>
<dbReference type="PANTHER" id="PTHR30461">
    <property type="entry name" value="DNA-INVERTASE FROM LAMBDOID PROPHAGE"/>
    <property type="match status" value="1"/>
</dbReference>
<dbReference type="InterPro" id="IPR011109">
    <property type="entry name" value="DNA_bind_recombinase_dom"/>
</dbReference>
<dbReference type="GO" id="GO:0000150">
    <property type="term" value="F:DNA strand exchange activity"/>
    <property type="evidence" value="ECO:0007669"/>
    <property type="project" value="InterPro"/>
</dbReference>
<dbReference type="PROSITE" id="PS51737">
    <property type="entry name" value="RECOMBINASE_DNA_BIND"/>
    <property type="match status" value="1"/>
</dbReference>
<dbReference type="AlphaFoldDB" id="Q1IYM1"/>
<dbReference type="InterPro" id="IPR036162">
    <property type="entry name" value="Resolvase-like_N_sf"/>
</dbReference>
<feature type="domain" description="Resolvase/invertase-type recombinase catalytic" evidence="1">
    <location>
        <begin position="1"/>
        <end position="140"/>
    </location>
</feature>
<evidence type="ECO:0000259" key="2">
    <source>
        <dbReference type="PROSITE" id="PS51737"/>
    </source>
</evidence>
<dbReference type="InterPro" id="IPR038109">
    <property type="entry name" value="DNA_bind_recomb_sf"/>
</dbReference>
<dbReference type="Proteomes" id="UP000002431">
    <property type="component" value="Chromosome"/>
</dbReference>
<name>Q1IYM1_DEIGD</name>
<dbReference type="eggNOG" id="COG1961">
    <property type="taxonomic scope" value="Bacteria"/>
</dbReference>
<dbReference type="STRING" id="319795.Dgeo_1368"/>
<dbReference type="GO" id="GO:0003677">
    <property type="term" value="F:DNA binding"/>
    <property type="evidence" value="ECO:0007669"/>
    <property type="project" value="InterPro"/>
</dbReference>
<dbReference type="HOGENOM" id="CLU_010686_18_3_0"/>
<dbReference type="Pfam" id="PF13408">
    <property type="entry name" value="Zn_ribbon_recom"/>
    <property type="match status" value="1"/>
</dbReference>
<sequence length="453" mass="49497">MSGKHQAGSDRFGLAAQEHECRVYAARAGLRVARVYVDVISGARDERAQFAQLLADAAGYSVVILGVQDRLARDVPLSYAMLGALQGAGLRVHSALEGPLDLEDDGHALNFGIRAVIADQERRRILKRMYSGKLAKVRDRGQPVAPIRAYGWKDGAPDPETGVRVAWIFEQVERHGLHQVLYELERLGVLSPTGRPRWSKTALLNLIRNPLYRGEYGYGRKGERLTLAVPALVTPEQWERTNAAVARRFKGSGRAGTLAHIYHLQGVARCAECGGVITSTGVQHLKSGGKLRYYFCRSTLKIEGYRCTHRTHYRIEEVHQVVEAALKQLVREEEAVRLALAASVAAPVAASTSRPKTNPLARLNAEWERWKGALRAGAITPEELAAERRRINAARAALAQEIQAAPQLDVTAWQAAMREQLASLPLGEALRAAGVTVLLGAGGAVTFRIRAGA</sequence>
<proteinExistence type="predicted"/>
<dbReference type="EMBL" id="CP000359">
    <property type="protein sequence ID" value="ABF45663.1"/>
    <property type="molecule type" value="Genomic_DNA"/>
</dbReference>
<dbReference type="PANTHER" id="PTHR30461:SF23">
    <property type="entry name" value="DNA RECOMBINASE-RELATED"/>
    <property type="match status" value="1"/>
</dbReference>
<dbReference type="KEGG" id="dge:Dgeo_1368"/>
<dbReference type="InterPro" id="IPR025827">
    <property type="entry name" value="Zn_ribbon_recom_dom"/>
</dbReference>
<dbReference type="Gene3D" id="3.90.1750.20">
    <property type="entry name" value="Putative Large Serine Recombinase, Chain B, Domain 2"/>
    <property type="match status" value="1"/>
</dbReference>
<dbReference type="InterPro" id="IPR006119">
    <property type="entry name" value="Resolv_N"/>
</dbReference>
<dbReference type="Pfam" id="PF07508">
    <property type="entry name" value="Recombinase"/>
    <property type="match status" value="1"/>
</dbReference>
<dbReference type="SUPFAM" id="SSF53041">
    <property type="entry name" value="Resolvase-like"/>
    <property type="match status" value="1"/>
</dbReference>
<dbReference type="InterPro" id="IPR050639">
    <property type="entry name" value="SSR_resolvase"/>
</dbReference>